<reference evidence="2 3" key="1">
    <citation type="submission" date="2018-06" db="EMBL/GenBank/DDBJ databases">
        <authorList>
            <consortium name="Pathogen Informatics"/>
            <person name="Doyle S."/>
        </authorList>
    </citation>
    <scope>NUCLEOTIDE SEQUENCE [LARGE SCALE GENOMIC DNA]</scope>
    <source>
        <strain evidence="2 3">NCTC10359</strain>
    </source>
</reference>
<dbReference type="Proteomes" id="UP000254437">
    <property type="component" value="Unassembled WGS sequence"/>
</dbReference>
<feature type="signal peptide" evidence="1">
    <location>
        <begin position="1"/>
        <end position="27"/>
    </location>
</feature>
<evidence type="ECO:0000313" key="3">
    <source>
        <dbReference type="Proteomes" id="UP000254437"/>
    </source>
</evidence>
<dbReference type="EMBL" id="UGQU01000003">
    <property type="protein sequence ID" value="STZ63378.1"/>
    <property type="molecule type" value="Genomic_DNA"/>
</dbReference>
<dbReference type="Pfam" id="PF14903">
    <property type="entry name" value="WG_beta_rep"/>
    <property type="match status" value="4"/>
</dbReference>
<dbReference type="AlphaFoldDB" id="A0A378TRD7"/>
<feature type="chain" id="PRO_5017012771" evidence="1">
    <location>
        <begin position="28"/>
        <end position="267"/>
    </location>
</feature>
<dbReference type="RefSeq" id="WP_115007591.1">
    <property type="nucleotide sequence ID" value="NZ_UGQU01000003.1"/>
</dbReference>
<dbReference type="InterPro" id="IPR032774">
    <property type="entry name" value="WG_beta_rep"/>
</dbReference>
<proteinExistence type="predicted"/>
<keyword evidence="1" id="KW-0732">Signal</keyword>
<sequence>MKFLSFKKVPYLLAMVSPLLFSQNSHADTCKRPPNKHKLDYISCPYEGFSVAEKGDKSGFVDLSGNLVIPLIYDDVDLFSDGLAKVEKDGKTFFINYQGDIVIQIPNNIEVISEFKEGFVVVKQNAKIGFMDKAGQIAIDFQYDNASDFREGLAVVVMDNKSGFLDKTGILVIPFHYDETTKFFNGIASVRIGNQWGVINAKGELVIPMIYDFISDFKDSETTDAKLNGEWIKIDKQGNIIKDNTELQNFDQGIRHRKILEILNKKQ</sequence>
<dbReference type="PANTHER" id="PTHR37841:SF1">
    <property type="entry name" value="DUF3298 DOMAIN-CONTAINING PROTEIN"/>
    <property type="match status" value="1"/>
</dbReference>
<protein>
    <submittedName>
        <fullName evidence="2">KWG Leptospira</fullName>
    </submittedName>
</protein>
<name>A0A378TRD7_MORLA</name>
<organism evidence="2 3">
    <name type="scientific">Moraxella lacunata</name>
    <dbReference type="NCBI Taxonomy" id="477"/>
    <lineage>
        <taxon>Bacteria</taxon>
        <taxon>Pseudomonadati</taxon>
        <taxon>Pseudomonadota</taxon>
        <taxon>Gammaproteobacteria</taxon>
        <taxon>Moraxellales</taxon>
        <taxon>Moraxellaceae</taxon>
        <taxon>Moraxella</taxon>
    </lineage>
</organism>
<gene>
    <name evidence="2" type="ORF">NCTC10359_01807</name>
</gene>
<dbReference type="SUPFAM" id="SSF69360">
    <property type="entry name" value="Cell wall binding repeat"/>
    <property type="match status" value="1"/>
</dbReference>
<evidence type="ECO:0000313" key="2">
    <source>
        <dbReference type="EMBL" id="STZ63378.1"/>
    </source>
</evidence>
<dbReference type="PANTHER" id="PTHR37841">
    <property type="entry name" value="GLR2918 PROTEIN"/>
    <property type="match status" value="1"/>
</dbReference>
<accession>A0A378TRD7</accession>
<evidence type="ECO:0000256" key="1">
    <source>
        <dbReference type="SAM" id="SignalP"/>
    </source>
</evidence>